<evidence type="ECO:0000256" key="4">
    <source>
        <dbReference type="ARBA" id="ARBA00075334"/>
    </source>
</evidence>
<proteinExistence type="inferred from homology"/>
<feature type="domain" description="PPIase cyclophilin-type" evidence="5">
    <location>
        <begin position="156"/>
        <end position="319"/>
    </location>
</feature>
<dbReference type="Pfam" id="PF00160">
    <property type="entry name" value="Pro_isomerase"/>
    <property type="match status" value="1"/>
</dbReference>
<dbReference type="PRINTS" id="PR00153">
    <property type="entry name" value="CSAPPISMRASE"/>
</dbReference>
<reference evidence="6" key="1">
    <citation type="journal article" date="2010" name="Science">
        <title>The genome of the Western clawed frog Xenopus tropicalis.</title>
        <authorList>
            <person name="Hellsten U."/>
            <person name="Harland R.M."/>
            <person name="Gilchrist M.J."/>
            <person name="Hendrix D."/>
            <person name="Jurka J."/>
            <person name="Kapitonov V."/>
            <person name="Ovcharenko I."/>
            <person name="Putnam N.H."/>
            <person name="Shu S."/>
            <person name="Taher L."/>
            <person name="Blitz I.L."/>
            <person name="Blumberg B."/>
            <person name="Dichmann D.S."/>
            <person name="Dubchak I."/>
            <person name="Amaya E."/>
            <person name="Detter J.C."/>
            <person name="Fletcher R."/>
            <person name="Gerhard D.S."/>
            <person name="Goodstein D."/>
            <person name="Graves T."/>
            <person name="Grigoriev I.V."/>
            <person name="Grimwood J."/>
            <person name="Kawashima T."/>
            <person name="Lindquist E."/>
            <person name="Lucas S.M."/>
            <person name="Mead P.E."/>
            <person name="Mitros T."/>
            <person name="Ogino H."/>
            <person name="Ohta Y."/>
            <person name="Poliakov A.V."/>
            <person name="Pollet N."/>
            <person name="Robert J."/>
            <person name="Salamov A."/>
            <person name="Sater A.K."/>
            <person name="Schmutz J."/>
            <person name="Terry A."/>
            <person name="Vize P.D."/>
            <person name="Warren W.C."/>
            <person name="Wells D."/>
            <person name="Wills A."/>
            <person name="Wilson R.K."/>
            <person name="Zimmerman L.B."/>
            <person name="Zorn A.M."/>
            <person name="Grainger R."/>
            <person name="Grammer T."/>
            <person name="Khokha M.K."/>
            <person name="Richardson P.M."/>
            <person name="Rokhsar D.S."/>
        </authorList>
    </citation>
    <scope>NUCLEOTIDE SEQUENCE [LARGE SCALE GENOMIC DNA]</scope>
    <source>
        <strain evidence="6">Nigerian</strain>
    </source>
</reference>
<dbReference type="FunFam" id="2.40.100.10:FF:000024">
    <property type="entry name" value="Peptidyl-prolyl cis-trans isomerase"/>
    <property type="match status" value="1"/>
</dbReference>
<dbReference type="GO" id="GO:0003755">
    <property type="term" value="F:peptidyl-prolyl cis-trans isomerase activity"/>
    <property type="evidence" value="ECO:0007669"/>
    <property type="project" value="InterPro"/>
</dbReference>
<comment type="similarity">
    <text evidence="1">Belongs to the cyclophilin-type PPIase family.</text>
</comment>
<accession>F7DVZ1</accession>
<evidence type="ECO:0000259" key="5">
    <source>
        <dbReference type="PROSITE" id="PS50072"/>
    </source>
</evidence>
<dbReference type="InterPro" id="IPR029000">
    <property type="entry name" value="Cyclophilin-like_dom_sf"/>
</dbReference>
<evidence type="ECO:0000313" key="6">
    <source>
        <dbReference type="Ensembl" id="ENSXETP00000046061"/>
    </source>
</evidence>
<comment type="function">
    <text evidence="2">Probable inactive PPIase with no peptidyl-prolyl cis-trans isomerase activity.</text>
</comment>
<accession>A0A1B8Y4P3</accession>
<dbReference type="Ensembl" id="ENSXETT00000046061">
    <property type="protein sequence ID" value="ENSXETP00000046061"/>
    <property type="gene ID" value="ENSXETG00000021296"/>
</dbReference>
<name>F6WVC2_XENTR</name>
<accession>F6WVC2</accession>
<evidence type="ECO:0000256" key="3">
    <source>
        <dbReference type="ARBA" id="ARBA00069288"/>
    </source>
</evidence>
<dbReference type="PROSITE" id="PS50072">
    <property type="entry name" value="CSA_PPIASE_2"/>
    <property type="match status" value="1"/>
</dbReference>
<evidence type="ECO:0000256" key="1">
    <source>
        <dbReference type="ARBA" id="ARBA00007365"/>
    </source>
</evidence>
<dbReference type="InterPro" id="IPR002130">
    <property type="entry name" value="Cyclophilin-type_PPIase_dom"/>
</dbReference>
<dbReference type="Bgee" id="ENSXETG00000021296">
    <property type="expression patterns" value="Expressed in testis and 9 other cell types or tissues"/>
</dbReference>
<dbReference type="InParanoid" id="F6WVC2"/>
<dbReference type="SUPFAM" id="SSF50891">
    <property type="entry name" value="Cyclophilin-like"/>
    <property type="match status" value="1"/>
</dbReference>
<dbReference type="Gene3D" id="2.40.100.10">
    <property type="entry name" value="Cyclophilin-like"/>
    <property type="match status" value="1"/>
</dbReference>
<dbReference type="PANTHER" id="PTHR11071">
    <property type="entry name" value="PEPTIDYL-PROLYL CIS-TRANS ISOMERASE"/>
    <property type="match status" value="1"/>
</dbReference>
<dbReference type="AlphaFoldDB" id="F6WVC2"/>
<dbReference type="Xenbase" id="XB-GENE-979458">
    <property type="gene designation" value="ppil6"/>
</dbReference>
<reference evidence="6" key="2">
    <citation type="submission" date="2011-06" db="UniProtKB">
        <authorList>
            <consortium name="Ensembl"/>
        </authorList>
    </citation>
    <scope>IDENTIFICATION</scope>
</reference>
<dbReference type="HOGENOM" id="CLU_058893_1_0_1"/>
<protein>
    <recommendedName>
        <fullName evidence="3">Probable inactive peptidyl-prolyl cis-trans isomerase-like 6</fullName>
    </recommendedName>
    <alternativeName>
        <fullName evidence="4">Cyclophilin-like protein PPIL6</fullName>
    </alternativeName>
</protein>
<dbReference type="GeneTree" id="ENSGT00940000159634"/>
<dbReference type="STRING" id="8364.ENSXETP00000046061"/>
<sequence>MTPRCSDVIRMACCMGYLKPAPGAAPSLVEPACTPCDPPAPRSALPAFDICLTSPQVLKRSFDAEFDHPVVTPLLDCEWQRYLSEKKKELKGETWEYSSSVMCFMNSQFLGDEAALLSWANMNWGYRDYRPLALYKALAEDFHNKHLSDAKHVFVYLDISIQGKPVGRLLFELFSDLCPKTCENFQSLCTGAAGVSLSGLKLHYKDSIFHRIVKNGWIQGGDIESGKGSGGESIFGETFEDENFAVPHSKRGILGMANKGRHSNGSQFYITLQPTSYLDRRCVAFGQLVEGCGVLKEIEDIPTYNERPTTDCKITDCGIFTP</sequence>
<organism evidence="6">
    <name type="scientific">Xenopus tropicalis</name>
    <name type="common">Western clawed frog</name>
    <name type="synonym">Silurana tropicalis</name>
    <dbReference type="NCBI Taxonomy" id="8364"/>
    <lineage>
        <taxon>Eukaryota</taxon>
        <taxon>Metazoa</taxon>
        <taxon>Chordata</taxon>
        <taxon>Craniata</taxon>
        <taxon>Vertebrata</taxon>
        <taxon>Euteleostomi</taxon>
        <taxon>Amphibia</taxon>
        <taxon>Batrachia</taxon>
        <taxon>Anura</taxon>
        <taxon>Pipoidea</taxon>
        <taxon>Pipidae</taxon>
        <taxon>Xenopodinae</taxon>
        <taxon>Xenopus</taxon>
        <taxon>Silurana</taxon>
    </lineage>
</organism>
<evidence type="ECO:0000256" key="2">
    <source>
        <dbReference type="ARBA" id="ARBA00058445"/>
    </source>
</evidence>
<dbReference type="PANTHER" id="PTHR11071:SF561">
    <property type="entry name" value="PEPTIDYL-PROLYL CIS-TRANS ISOMERASE D-RELATED"/>
    <property type="match status" value="1"/>
</dbReference>
<gene>
    <name evidence="6" type="primary">ppil6</name>
</gene>
<dbReference type="FunCoup" id="F6WVC2">
    <property type="interactions" value="391"/>
</dbReference>
<dbReference type="eggNOG" id="KOG0546">
    <property type="taxonomic scope" value="Eukaryota"/>
</dbReference>